<feature type="transmembrane region" description="Helical" evidence="6">
    <location>
        <begin position="93"/>
        <end position="110"/>
    </location>
</feature>
<dbReference type="InterPro" id="IPR011701">
    <property type="entry name" value="MFS"/>
</dbReference>
<feature type="transmembrane region" description="Helical" evidence="6">
    <location>
        <begin position="431"/>
        <end position="452"/>
    </location>
</feature>
<feature type="transmembrane region" description="Helical" evidence="6">
    <location>
        <begin position="252"/>
        <end position="270"/>
    </location>
</feature>
<dbReference type="Pfam" id="PF07690">
    <property type="entry name" value="MFS_1"/>
    <property type="match status" value="1"/>
</dbReference>
<feature type="transmembrane region" description="Helical" evidence="6">
    <location>
        <begin position="322"/>
        <end position="348"/>
    </location>
</feature>
<comment type="subcellular location">
    <subcellularLocation>
        <location evidence="1">Membrane</location>
        <topology evidence="1">Multi-pass membrane protein</topology>
    </subcellularLocation>
</comment>
<keyword evidence="4 6" id="KW-0472">Membrane</keyword>
<dbReference type="Gene3D" id="1.20.1250.20">
    <property type="entry name" value="MFS general substrate transporter like domains"/>
    <property type="match status" value="1"/>
</dbReference>
<dbReference type="InterPro" id="IPR036259">
    <property type="entry name" value="MFS_trans_sf"/>
</dbReference>
<dbReference type="AlphaFoldDB" id="A0AAD9Z7K0"/>
<evidence type="ECO:0000256" key="2">
    <source>
        <dbReference type="ARBA" id="ARBA00022692"/>
    </source>
</evidence>
<accession>A0AAD9Z7K0</accession>
<feature type="region of interest" description="Disordered" evidence="5">
    <location>
        <begin position="544"/>
        <end position="563"/>
    </location>
</feature>
<proteinExistence type="predicted"/>
<sequence length="587" mass="65361">MVEPIGPEVYLAIANVAQGAVHKYKDKRNYKQQEKLAKLNSEIASWRTGSSSSGISLGDLFAQNGLELGDDGSVQWSMDNPALPRNWSKARKGHDLGLLIFLNFFMSAMSNAGTPASSYALKEFRVSRTVGLLGFTTLYLIGLALGHLVFSPFSETFGRKRLYIASAFLFSVFCIPVAATPHIAAVFICRFITGFVSAIPRVTVSSSITDLLDAESEGRSWVVFLSSLTANWGIVVGPVFGSQVADALNWRWIFYLAAIITSALGLLLFTTSESQYRLLLDRKIALLQSSRPDLELHSRPRPLAPDFHTFVQPLTLPFSEPIVYLTSLTSAFAFGLLYLLPVALPLIYAFSPVRFTQQKSLLLFLFAALGLLLSILTRFYERHVTRRHQGTRQLFTPEKKLLGFVLAAPLLTVSLWWFAWTVPPLRAGVPWAASSTSLLLLGFAVGEFDIVLTGYLRDSYKSHSRSAGNSMTFLQALFGGVFPIFTTPLYTNMNHNLSTSILAIIATIFCIIPIIFLKFGKKLRGMSKFARESLGREEIEAMEKVKEEKKRKREEERENRREANRAYAAAVASMGMDVEQLAVYPIW</sequence>
<dbReference type="PANTHER" id="PTHR23502">
    <property type="entry name" value="MAJOR FACILITATOR SUPERFAMILY"/>
    <property type="match status" value="1"/>
</dbReference>
<evidence type="ECO:0000256" key="4">
    <source>
        <dbReference type="ARBA" id="ARBA00023136"/>
    </source>
</evidence>
<dbReference type="PANTHER" id="PTHR23502:SF157">
    <property type="entry name" value="MAJOR FACILITATOR SUPERFAMILY (MFS) PROFILE DOMAIN-CONTAINING PROTEIN-RELATED"/>
    <property type="match status" value="1"/>
</dbReference>
<feature type="transmembrane region" description="Helical" evidence="6">
    <location>
        <begin position="162"/>
        <end position="179"/>
    </location>
</feature>
<dbReference type="GO" id="GO:0016020">
    <property type="term" value="C:membrane"/>
    <property type="evidence" value="ECO:0007669"/>
    <property type="project" value="UniProtKB-SubCell"/>
</dbReference>
<feature type="transmembrane region" description="Helical" evidence="6">
    <location>
        <begin position="497"/>
        <end position="519"/>
    </location>
</feature>
<name>A0AAD9Z7K0_9LECA</name>
<dbReference type="InterPro" id="IPR020846">
    <property type="entry name" value="MFS_dom"/>
</dbReference>
<evidence type="ECO:0000256" key="3">
    <source>
        <dbReference type="ARBA" id="ARBA00022989"/>
    </source>
</evidence>
<comment type="caution">
    <text evidence="8">The sequence shown here is derived from an EMBL/GenBank/DDBJ whole genome shotgun (WGS) entry which is preliminary data.</text>
</comment>
<feature type="domain" description="Major facilitator superfamily (MFS) profile" evidence="7">
    <location>
        <begin position="92"/>
        <end position="524"/>
    </location>
</feature>
<gene>
    <name evidence="8" type="ORF">OEA41_006358</name>
</gene>
<feature type="transmembrane region" description="Helical" evidence="6">
    <location>
        <begin position="130"/>
        <end position="150"/>
    </location>
</feature>
<evidence type="ECO:0000256" key="6">
    <source>
        <dbReference type="SAM" id="Phobius"/>
    </source>
</evidence>
<evidence type="ECO:0000259" key="7">
    <source>
        <dbReference type="PROSITE" id="PS50850"/>
    </source>
</evidence>
<evidence type="ECO:0000313" key="8">
    <source>
        <dbReference type="EMBL" id="KAK3173030.1"/>
    </source>
</evidence>
<keyword evidence="3 6" id="KW-1133">Transmembrane helix</keyword>
<dbReference type="PROSITE" id="PS50850">
    <property type="entry name" value="MFS"/>
    <property type="match status" value="1"/>
</dbReference>
<dbReference type="GO" id="GO:0022857">
    <property type="term" value="F:transmembrane transporter activity"/>
    <property type="evidence" value="ECO:0007669"/>
    <property type="project" value="InterPro"/>
</dbReference>
<dbReference type="SUPFAM" id="SSF103473">
    <property type="entry name" value="MFS general substrate transporter"/>
    <property type="match status" value="1"/>
</dbReference>
<dbReference type="Proteomes" id="UP001276659">
    <property type="component" value="Unassembled WGS sequence"/>
</dbReference>
<keyword evidence="2 6" id="KW-0812">Transmembrane</keyword>
<evidence type="ECO:0000256" key="5">
    <source>
        <dbReference type="SAM" id="MobiDB-lite"/>
    </source>
</evidence>
<reference evidence="8" key="1">
    <citation type="submission" date="2022-11" db="EMBL/GenBank/DDBJ databases">
        <title>Chromosomal genome sequence assembly and mating type (MAT) locus characterization of the leprose asexual lichenized fungus Lepraria neglecta (Nyl.) Erichsen.</title>
        <authorList>
            <person name="Allen J.L."/>
            <person name="Pfeffer B."/>
        </authorList>
    </citation>
    <scope>NUCLEOTIDE SEQUENCE</scope>
    <source>
        <strain evidence="8">Allen 5258</strain>
    </source>
</reference>
<feature type="transmembrane region" description="Helical" evidence="6">
    <location>
        <begin position="473"/>
        <end position="491"/>
    </location>
</feature>
<feature type="transmembrane region" description="Helical" evidence="6">
    <location>
        <begin position="401"/>
        <end position="419"/>
    </location>
</feature>
<protein>
    <recommendedName>
        <fullName evidence="7">Major facilitator superfamily (MFS) profile domain-containing protein</fullName>
    </recommendedName>
</protein>
<organism evidence="8 9">
    <name type="scientific">Lepraria neglecta</name>
    <dbReference type="NCBI Taxonomy" id="209136"/>
    <lineage>
        <taxon>Eukaryota</taxon>
        <taxon>Fungi</taxon>
        <taxon>Dikarya</taxon>
        <taxon>Ascomycota</taxon>
        <taxon>Pezizomycotina</taxon>
        <taxon>Lecanoromycetes</taxon>
        <taxon>OSLEUM clade</taxon>
        <taxon>Lecanoromycetidae</taxon>
        <taxon>Lecanorales</taxon>
        <taxon>Lecanorineae</taxon>
        <taxon>Stereocaulaceae</taxon>
        <taxon>Lepraria</taxon>
    </lineage>
</organism>
<evidence type="ECO:0000256" key="1">
    <source>
        <dbReference type="ARBA" id="ARBA00004141"/>
    </source>
</evidence>
<feature type="transmembrane region" description="Helical" evidence="6">
    <location>
        <begin position="185"/>
        <end position="209"/>
    </location>
</feature>
<feature type="transmembrane region" description="Helical" evidence="6">
    <location>
        <begin position="360"/>
        <end position="380"/>
    </location>
</feature>
<keyword evidence="9" id="KW-1185">Reference proteome</keyword>
<feature type="transmembrane region" description="Helical" evidence="6">
    <location>
        <begin position="221"/>
        <end position="240"/>
    </location>
</feature>
<dbReference type="EMBL" id="JASNWA010000007">
    <property type="protein sequence ID" value="KAK3173030.1"/>
    <property type="molecule type" value="Genomic_DNA"/>
</dbReference>
<evidence type="ECO:0000313" key="9">
    <source>
        <dbReference type="Proteomes" id="UP001276659"/>
    </source>
</evidence>